<evidence type="ECO:0000256" key="1">
    <source>
        <dbReference type="SAM" id="MobiDB-lite"/>
    </source>
</evidence>
<dbReference type="EMBL" id="PJMY01000001">
    <property type="protein sequence ID" value="PKV99967.1"/>
    <property type="molecule type" value="Genomic_DNA"/>
</dbReference>
<feature type="domain" description="N,N-dimethylformamidase beta subunit-like C-terminal" evidence="2">
    <location>
        <begin position="115"/>
        <end position="480"/>
    </location>
</feature>
<dbReference type="AlphaFoldDB" id="A0A2N3X1G6"/>
<protein>
    <recommendedName>
        <fullName evidence="2">N,N-dimethylformamidase beta subunit-like C-terminal domain-containing protein</fullName>
    </recommendedName>
</protein>
<organism evidence="3 4">
    <name type="scientific">Amycolatopsis echigonensis</name>
    <dbReference type="NCBI Taxonomy" id="2576905"/>
    <lineage>
        <taxon>Bacteria</taxon>
        <taxon>Bacillati</taxon>
        <taxon>Actinomycetota</taxon>
        <taxon>Actinomycetes</taxon>
        <taxon>Pseudonocardiales</taxon>
        <taxon>Pseudonocardiaceae</taxon>
        <taxon>Amycolatopsis</taxon>
    </lineage>
</organism>
<dbReference type="Proteomes" id="UP000233750">
    <property type="component" value="Unassembled WGS sequence"/>
</dbReference>
<proteinExistence type="predicted"/>
<sequence>MPRRPLCVSEVRNGVRRPTLAGVRVRRESSFWVVVASVLLIAGCSAPPDRVAPSPAPGPAPGNAPGFASQDGTPGWEITHPGREHAIEGFADHTSVLPGTVVHLFVSTTAAHYTATAFRMGGYRGSPALRIWTSPREAGSVQARPVVQAPTSTVVAPWRPSLEVRTDGWQPGDYLLRLDGDNGAQQFVPLTVRSRSNAGKIVVVNAVTTWQAYNQWGGYSLYDSPSGRKAQRSRAVSFDRPYQAADMQGAGDFLYFELPFLRFAEASGLPLGYATDVDLHADPHLLDGARAVVTLGHDEYWSAAMRQHVTAARDQGVNLAFLGGNEIYRHIRFAPTGLGPDRLEIDYKSFAEDPYHVSDPREATPEWRSPPFPRPESVLLGNYYHCNPVQAALVAADDTSWLLAGIVHNGQTFPGLVGNEYERVDLSVPTPRPIQVLFHSPVTCGGHPDFADTSYYTTSSGAAVFSAGTQYWICALDPGCPQDHADRTANAAIEAITSRLLNAYAQGPAGRAHPAADNLAALHVPGAQANPRPTLPPDNSGTG</sequence>
<dbReference type="Pfam" id="PF20254">
    <property type="entry name" value="DMFA2_C"/>
    <property type="match status" value="1"/>
</dbReference>
<name>A0A2N3X1G6_9PSEU</name>
<evidence type="ECO:0000313" key="4">
    <source>
        <dbReference type="Proteomes" id="UP000233750"/>
    </source>
</evidence>
<gene>
    <name evidence="3" type="ORF">ATK30_0039</name>
</gene>
<evidence type="ECO:0000313" key="3">
    <source>
        <dbReference type="EMBL" id="PKV99967.1"/>
    </source>
</evidence>
<evidence type="ECO:0000259" key="2">
    <source>
        <dbReference type="Pfam" id="PF20254"/>
    </source>
</evidence>
<feature type="region of interest" description="Disordered" evidence="1">
    <location>
        <begin position="49"/>
        <end position="77"/>
    </location>
</feature>
<keyword evidence="4" id="KW-1185">Reference proteome</keyword>
<reference evidence="3 4" key="1">
    <citation type="submission" date="2017-12" db="EMBL/GenBank/DDBJ databases">
        <title>Sequencing the genomes of 1000 Actinobacteria strains.</title>
        <authorList>
            <person name="Klenk H.-P."/>
        </authorList>
    </citation>
    <scope>NUCLEOTIDE SEQUENCE [LARGE SCALE GENOMIC DNA]</scope>
    <source>
        <strain evidence="3 4">DSM 45165</strain>
    </source>
</reference>
<accession>A0A2N3X1G6</accession>
<dbReference type="InterPro" id="IPR046540">
    <property type="entry name" value="DMFA2_C"/>
</dbReference>
<comment type="caution">
    <text evidence="3">The sequence shown here is derived from an EMBL/GenBank/DDBJ whole genome shotgun (WGS) entry which is preliminary data.</text>
</comment>